<keyword evidence="9" id="KW-1185">Reference proteome</keyword>
<dbReference type="SUPFAM" id="SSF50249">
    <property type="entry name" value="Nucleic acid-binding proteins"/>
    <property type="match status" value="1"/>
</dbReference>
<evidence type="ECO:0000256" key="6">
    <source>
        <dbReference type="SAM" id="MobiDB-lite"/>
    </source>
</evidence>
<accession>A0A934R628</accession>
<proteinExistence type="inferred from homology"/>
<dbReference type="Gene3D" id="2.40.50.140">
    <property type="entry name" value="Nucleic acid-binding proteins"/>
    <property type="match status" value="1"/>
</dbReference>
<evidence type="ECO:0000256" key="3">
    <source>
        <dbReference type="ARBA" id="ARBA00022917"/>
    </source>
</evidence>
<comment type="caution">
    <text evidence="8">The sequence shown here is derived from an EMBL/GenBank/DDBJ whole genome shotgun (WGS) entry which is preliminary data.</text>
</comment>
<evidence type="ECO:0000256" key="1">
    <source>
        <dbReference type="ARBA" id="ARBA00010939"/>
    </source>
</evidence>
<dbReference type="Proteomes" id="UP000658278">
    <property type="component" value="Unassembled WGS sequence"/>
</dbReference>
<dbReference type="GO" id="GO:0019843">
    <property type="term" value="F:rRNA binding"/>
    <property type="evidence" value="ECO:0007669"/>
    <property type="project" value="UniProtKB-UniRule"/>
</dbReference>
<dbReference type="Pfam" id="PF01176">
    <property type="entry name" value="eIF-1a"/>
    <property type="match status" value="1"/>
</dbReference>
<keyword evidence="4" id="KW-0963">Cytoplasm</keyword>
<feature type="region of interest" description="Disordered" evidence="6">
    <location>
        <begin position="1"/>
        <end position="40"/>
    </location>
</feature>
<comment type="function">
    <text evidence="4">One of the essential components for the initiation of protein synthesis. Stabilizes the binding of IF-2 and IF-3 on the 30S subunit to which N-formylmethionyl-tRNA(fMet) subsequently binds. Helps modulate mRNA selection, yielding the 30S pre-initiation complex (PIC). Upon addition of the 50S ribosomal subunit IF-1, IF-2 and IF-3 are released leaving the mature 70S translation initiation complex.</text>
</comment>
<evidence type="ECO:0000256" key="5">
    <source>
        <dbReference type="NCBIfam" id="TIGR00008"/>
    </source>
</evidence>
<comment type="subcellular location">
    <subcellularLocation>
        <location evidence="4">Cytoplasm</location>
    </subcellularLocation>
</comment>
<comment type="subunit">
    <text evidence="4">Component of the 30S ribosomal translation pre-initiation complex which assembles on the 30S ribosome in the order IF-2 and IF-3, IF-1 and N-formylmethionyl-tRNA(fMet); mRNA recruitment can occur at any time during PIC assembly.</text>
</comment>
<gene>
    <name evidence="4 8" type="primary">infA</name>
    <name evidence="8" type="ORF">JIN81_03005</name>
</gene>
<name>A0A934R628_9BACT</name>
<dbReference type="SMART" id="SM00316">
    <property type="entry name" value="S1"/>
    <property type="match status" value="1"/>
</dbReference>
<dbReference type="PANTHER" id="PTHR33370:SF1">
    <property type="entry name" value="TRANSLATION INITIATION FACTOR IF-1, CHLOROPLASTIC"/>
    <property type="match status" value="1"/>
</dbReference>
<sequence length="104" mass="11818">MSNGNRRRRGGRRGGGGRRRRNHERKVKPSDGNDEEKSVEVEGTITSVLAGTQFRVQLQSGHEVLAHISGKMRKRFIRLVIGDRVKMEMSPYDVTKARITFRLG</sequence>
<protein>
    <recommendedName>
        <fullName evidence="4 5">Translation initiation factor IF-1</fullName>
    </recommendedName>
</protein>
<evidence type="ECO:0000256" key="4">
    <source>
        <dbReference type="HAMAP-Rule" id="MF_00075"/>
    </source>
</evidence>
<keyword evidence="4" id="KW-0694">RNA-binding</keyword>
<keyword evidence="2 4" id="KW-0396">Initiation factor</keyword>
<dbReference type="PANTHER" id="PTHR33370">
    <property type="entry name" value="TRANSLATION INITIATION FACTOR IF-1, CHLOROPLASTIC"/>
    <property type="match status" value="1"/>
</dbReference>
<dbReference type="GO" id="GO:0043022">
    <property type="term" value="F:ribosome binding"/>
    <property type="evidence" value="ECO:0007669"/>
    <property type="project" value="UniProtKB-UniRule"/>
</dbReference>
<dbReference type="InterPro" id="IPR004368">
    <property type="entry name" value="TIF_IF1"/>
</dbReference>
<dbReference type="InterPro" id="IPR012340">
    <property type="entry name" value="NA-bd_OB-fold"/>
</dbReference>
<feature type="compositionally biased region" description="Basic and acidic residues" evidence="6">
    <location>
        <begin position="27"/>
        <end position="40"/>
    </location>
</feature>
<evidence type="ECO:0000313" key="8">
    <source>
        <dbReference type="EMBL" id="MBK1825974.1"/>
    </source>
</evidence>
<dbReference type="FunFam" id="2.40.50.140:FF:000002">
    <property type="entry name" value="Translation initiation factor IF-1"/>
    <property type="match status" value="1"/>
</dbReference>
<keyword evidence="4" id="KW-0699">rRNA-binding</keyword>
<dbReference type="CDD" id="cd04451">
    <property type="entry name" value="S1_IF1"/>
    <property type="match status" value="1"/>
</dbReference>
<comment type="similarity">
    <text evidence="1 4">Belongs to the IF-1 family.</text>
</comment>
<evidence type="ECO:0000313" key="9">
    <source>
        <dbReference type="Proteomes" id="UP000658278"/>
    </source>
</evidence>
<dbReference type="PROSITE" id="PS50832">
    <property type="entry name" value="S1_IF1_TYPE"/>
    <property type="match status" value="1"/>
</dbReference>
<dbReference type="HAMAP" id="MF_00075">
    <property type="entry name" value="IF_1"/>
    <property type="match status" value="1"/>
</dbReference>
<feature type="domain" description="S1-like" evidence="7">
    <location>
        <begin position="35"/>
        <end position="104"/>
    </location>
</feature>
<dbReference type="EMBL" id="JAENII010000002">
    <property type="protein sequence ID" value="MBK1825974.1"/>
    <property type="molecule type" value="Genomic_DNA"/>
</dbReference>
<dbReference type="NCBIfam" id="TIGR00008">
    <property type="entry name" value="infA"/>
    <property type="match status" value="1"/>
</dbReference>
<dbReference type="GO" id="GO:0005829">
    <property type="term" value="C:cytosol"/>
    <property type="evidence" value="ECO:0007669"/>
    <property type="project" value="TreeGrafter"/>
</dbReference>
<keyword evidence="3 4" id="KW-0648">Protein biosynthesis</keyword>
<evidence type="ECO:0000259" key="7">
    <source>
        <dbReference type="PROSITE" id="PS50832"/>
    </source>
</evidence>
<evidence type="ECO:0000256" key="2">
    <source>
        <dbReference type="ARBA" id="ARBA00022540"/>
    </source>
</evidence>
<dbReference type="InterPro" id="IPR006196">
    <property type="entry name" value="RNA-binding_domain_S1_IF1"/>
</dbReference>
<reference evidence="8" key="1">
    <citation type="submission" date="2021-01" db="EMBL/GenBank/DDBJ databases">
        <title>Modified the classification status of verrucomicrobia.</title>
        <authorList>
            <person name="Feng X."/>
        </authorList>
    </citation>
    <scope>NUCLEOTIDE SEQUENCE</scope>
    <source>
        <strain evidence="8">KCTC 22201</strain>
    </source>
</reference>
<dbReference type="GO" id="GO:0003743">
    <property type="term" value="F:translation initiation factor activity"/>
    <property type="evidence" value="ECO:0007669"/>
    <property type="project" value="UniProtKB-UniRule"/>
</dbReference>
<dbReference type="AlphaFoldDB" id="A0A934R628"/>
<feature type="compositionally biased region" description="Basic residues" evidence="6">
    <location>
        <begin position="1"/>
        <end position="26"/>
    </location>
</feature>
<dbReference type="InterPro" id="IPR003029">
    <property type="entry name" value="S1_domain"/>
</dbReference>
<organism evidence="8 9">
    <name type="scientific">Haloferula rosea</name>
    <dbReference type="NCBI Taxonomy" id="490093"/>
    <lineage>
        <taxon>Bacteria</taxon>
        <taxon>Pseudomonadati</taxon>
        <taxon>Verrucomicrobiota</taxon>
        <taxon>Verrucomicrobiia</taxon>
        <taxon>Verrucomicrobiales</taxon>
        <taxon>Verrucomicrobiaceae</taxon>
        <taxon>Haloferula</taxon>
    </lineage>
</organism>